<comment type="subcellular location">
    <subcellularLocation>
        <location evidence="1">Cell membrane</location>
        <topology evidence="1">Multi-pass membrane protein</topology>
    </subcellularLocation>
</comment>
<keyword evidence="5 7" id="KW-0472">Membrane</keyword>
<evidence type="ECO:0000256" key="7">
    <source>
        <dbReference type="SAM" id="Phobius"/>
    </source>
</evidence>
<evidence type="ECO:0000313" key="8">
    <source>
        <dbReference type="EMBL" id="WIW95620.1"/>
    </source>
</evidence>
<feature type="region of interest" description="Disordered" evidence="6">
    <location>
        <begin position="416"/>
        <end position="436"/>
    </location>
</feature>
<name>A0A9Y2F539_9SPHN</name>
<feature type="transmembrane region" description="Helical" evidence="7">
    <location>
        <begin position="290"/>
        <end position="311"/>
    </location>
</feature>
<feature type="transmembrane region" description="Helical" evidence="7">
    <location>
        <begin position="323"/>
        <end position="344"/>
    </location>
</feature>
<dbReference type="AlphaFoldDB" id="A0A9Y2F539"/>
<dbReference type="EMBL" id="CP127221">
    <property type="protein sequence ID" value="WIW95620.1"/>
    <property type="molecule type" value="Genomic_DNA"/>
</dbReference>
<gene>
    <name evidence="8" type="ORF">QQX03_00470</name>
</gene>
<dbReference type="InterPro" id="IPR002797">
    <property type="entry name" value="Polysacc_synth"/>
</dbReference>
<keyword evidence="2" id="KW-1003">Cell membrane</keyword>
<feature type="transmembrane region" description="Helical" evidence="7">
    <location>
        <begin position="12"/>
        <end position="32"/>
    </location>
</feature>
<evidence type="ECO:0000256" key="2">
    <source>
        <dbReference type="ARBA" id="ARBA00022475"/>
    </source>
</evidence>
<dbReference type="RefSeq" id="WP_285975935.1">
    <property type="nucleotide sequence ID" value="NZ_CP127221.1"/>
</dbReference>
<protein>
    <submittedName>
        <fullName evidence="8">Lipopolysaccharide biosynthesis protein</fullName>
    </submittedName>
</protein>
<keyword evidence="4 7" id="KW-1133">Transmembrane helix</keyword>
<feature type="transmembrane region" description="Helical" evidence="7">
    <location>
        <begin position="356"/>
        <end position="378"/>
    </location>
</feature>
<dbReference type="KEGG" id="arue:QQX03_00470"/>
<evidence type="ECO:0000256" key="6">
    <source>
        <dbReference type="SAM" id="MobiDB-lite"/>
    </source>
</evidence>
<evidence type="ECO:0000256" key="3">
    <source>
        <dbReference type="ARBA" id="ARBA00022692"/>
    </source>
</evidence>
<accession>A0A9Y2F539</accession>
<dbReference type="Pfam" id="PF01943">
    <property type="entry name" value="Polysacc_synt"/>
    <property type="match status" value="1"/>
</dbReference>
<reference evidence="8 9" key="1">
    <citation type="submission" date="2023-06" db="EMBL/GenBank/DDBJ databases">
        <title>Altererythrobacter rubellus NBRC 112769 genome.</title>
        <authorList>
            <person name="Zhang K."/>
        </authorList>
    </citation>
    <scope>NUCLEOTIDE SEQUENCE [LARGE SCALE GENOMIC DNA]</scope>
    <source>
        <strain evidence="8 9">NBRC 112769</strain>
    </source>
</reference>
<keyword evidence="9" id="KW-1185">Reference proteome</keyword>
<evidence type="ECO:0000313" key="9">
    <source>
        <dbReference type="Proteomes" id="UP001231445"/>
    </source>
</evidence>
<feature type="transmembrane region" description="Helical" evidence="7">
    <location>
        <begin position="78"/>
        <end position="100"/>
    </location>
</feature>
<dbReference type="GO" id="GO:0005886">
    <property type="term" value="C:plasma membrane"/>
    <property type="evidence" value="ECO:0007669"/>
    <property type="project" value="UniProtKB-SubCell"/>
</dbReference>
<organism evidence="8 9">
    <name type="scientific">Altererythrobacter rubellus</name>
    <dbReference type="NCBI Taxonomy" id="2173831"/>
    <lineage>
        <taxon>Bacteria</taxon>
        <taxon>Pseudomonadati</taxon>
        <taxon>Pseudomonadota</taxon>
        <taxon>Alphaproteobacteria</taxon>
        <taxon>Sphingomonadales</taxon>
        <taxon>Erythrobacteraceae</taxon>
        <taxon>Altererythrobacter</taxon>
    </lineage>
</organism>
<feature type="transmembrane region" description="Helical" evidence="7">
    <location>
        <begin position="384"/>
        <end position="406"/>
    </location>
</feature>
<dbReference type="PANTHER" id="PTHR30250:SF31">
    <property type="entry name" value="INNER MEMBRANE PROTEIN YGHQ"/>
    <property type="match status" value="1"/>
</dbReference>
<dbReference type="InterPro" id="IPR050833">
    <property type="entry name" value="Poly_Biosynth_Transport"/>
</dbReference>
<sequence length="436" mass="46211">MKRLWQNIGWLLGGRGFNAVMSLVYLAIATRTLGLEGFGYFAIIIALGQTVTGLANFQTWQFVVRWGANGSGPADATGFAIALDLMSVVMGTVAAAILVWTAQLWLPLPDELLWLTFGYCVISLLSIRTTPTGLLRLRFKFAKATAAEAVQPAIRAAGAILALFFMPNVTGFVLAWAASEVAVALALWIIAARDERIDLSRVSLRRIPSAHPDAWRFVWSTNMSGSLSIAGKQVMILMVGSIGGEALAGGFRVASQLGQALVVLAQTVSKAIYPELVHAKDEALQMARRMANIALIGGFLAVMVALFAGRWGLTAIAGAEFAGFYWAMVILAIAGAVELVGASLESLLVSAGKAHTAFLVRAVPTVLALVLLDAAIDWNGAKGAAMAVLGSSSLAVIGFYVTILNLQQIRIRIDPHPEETVPPPEAATSTPAVLRD</sequence>
<keyword evidence="3 7" id="KW-0812">Transmembrane</keyword>
<feature type="compositionally biased region" description="Low complexity" evidence="6">
    <location>
        <begin position="426"/>
        <end position="436"/>
    </location>
</feature>
<dbReference type="PANTHER" id="PTHR30250">
    <property type="entry name" value="PST FAMILY PREDICTED COLANIC ACID TRANSPORTER"/>
    <property type="match status" value="1"/>
</dbReference>
<dbReference type="Proteomes" id="UP001231445">
    <property type="component" value="Chromosome"/>
</dbReference>
<feature type="transmembrane region" description="Helical" evidence="7">
    <location>
        <begin position="112"/>
        <end position="137"/>
    </location>
</feature>
<feature type="transmembrane region" description="Helical" evidence="7">
    <location>
        <begin position="38"/>
        <end position="57"/>
    </location>
</feature>
<proteinExistence type="predicted"/>
<evidence type="ECO:0000256" key="4">
    <source>
        <dbReference type="ARBA" id="ARBA00022989"/>
    </source>
</evidence>
<evidence type="ECO:0000256" key="1">
    <source>
        <dbReference type="ARBA" id="ARBA00004651"/>
    </source>
</evidence>
<evidence type="ECO:0000256" key="5">
    <source>
        <dbReference type="ARBA" id="ARBA00023136"/>
    </source>
</evidence>